<feature type="compositionally biased region" description="Basic and acidic residues" evidence="1">
    <location>
        <begin position="802"/>
        <end position="811"/>
    </location>
</feature>
<feature type="region of interest" description="Disordered" evidence="1">
    <location>
        <begin position="793"/>
        <end position="818"/>
    </location>
</feature>
<accession>A0ABQ8QLX1</accession>
<feature type="compositionally biased region" description="Low complexity" evidence="1">
    <location>
        <begin position="628"/>
        <end position="652"/>
    </location>
</feature>
<evidence type="ECO:0000313" key="3">
    <source>
        <dbReference type="Proteomes" id="UP001163828"/>
    </source>
</evidence>
<feature type="compositionally biased region" description="Acidic residues" evidence="1">
    <location>
        <begin position="475"/>
        <end position="491"/>
    </location>
</feature>
<feature type="region of interest" description="Disordered" evidence="1">
    <location>
        <begin position="683"/>
        <end position="711"/>
    </location>
</feature>
<sequence>MPPRAKSGPDATGKASDSRSLVSTGPKDVQKHYGKRDERQREMRPTTERALVLRNGKHGVQGAGEMILMMKMTGREKLDLLAENLVEKANKSLLTPFRMELCLKLAESQLSENLDDIANLKDPDLFFPLVEEEIKSRDASDNKQKNGTDPTENSSYNAEIISNRQFILSIHNAYMLGSAWKIAVDLLYSLQEGGLFDESVVSTLKTDDRLRSQYLILYDLVNTLVDLQQAKFSVLATTTPHYASYFKESVNEVGEKEFFFDWQETRRACSSFLDSIIVELCFPGAPYAKAILYQILHDAIEESPRDARRFPQLLWDFVGDLSVTVQLQQILETPLLSLDGRLWKAENRQKYDPYDRWVATQLYSQTASDKWANFKDIISPLHRTKTQQTLDAMWKVIDNNYKEACDKDIGALWGLTEVLNPEPHWHSYGLVRRGNDDDDYDDSPPKITGKAPKNLLEITSGGETDDSMPGLTEISDSDEDVEWGDNDDKENESDHGTDDESGYGSDQESLMRAMVREAMNAVTAVNWQEPPDENDELDPFTAEDRKGNPFLNLLGSLRGRMFSKSSRLKTTAPTNSPQAKPATSASTSANRPQTGPTIEEVSDEEDDISHAKKKKKKKPKKKKKKPAAVDGDAPAAPDISTSPPLTSPAPAAKVQAKSPSLVKPKVAVAASQSTTSFYPLETATTAQSARSYRQSEHIDTPKVKVKSRSAQPSIFSSTKGLLDKLGVGKEKDKDATVDKKERCGWFAKLGRKTRKSMHQMLNTAEDETKGMAGMKWDAFVKVLTDLGFKYDPSTAGSSVRFDPPDPRDRSISFHKPHPDSTISRVLLKEYSKKLRKYYGWDPKDIMDQS</sequence>
<evidence type="ECO:0000313" key="2">
    <source>
        <dbReference type="EMBL" id="KAJ3999649.1"/>
    </source>
</evidence>
<keyword evidence="3" id="KW-1185">Reference proteome</keyword>
<feature type="compositionally biased region" description="Basic residues" evidence="1">
    <location>
        <begin position="611"/>
        <end position="626"/>
    </location>
</feature>
<dbReference type="InterPro" id="IPR012933">
    <property type="entry name" value="HicA_mRNA_interferase"/>
</dbReference>
<protein>
    <submittedName>
        <fullName evidence="2">Uncharacterized protein</fullName>
    </submittedName>
</protein>
<feature type="region of interest" description="Disordered" evidence="1">
    <location>
        <begin position="524"/>
        <end position="663"/>
    </location>
</feature>
<feature type="region of interest" description="Disordered" evidence="1">
    <location>
        <begin position="435"/>
        <end position="510"/>
    </location>
</feature>
<dbReference type="Pfam" id="PF07927">
    <property type="entry name" value="HicA_toxin"/>
    <property type="match status" value="1"/>
</dbReference>
<name>A0ABQ8QLX1_9AGAR</name>
<feature type="region of interest" description="Disordered" evidence="1">
    <location>
        <begin position="1"/>
        <end position="47"/>
    </location>
</feature>
<feature type="compositionally biased region" description="Basic and acidic residues" evidence="1">
    <location>
        <begin position="693"/>
        <end position="702"/>
    </location>
</feature>
<gene>
    <name evidence="2" type="ORF">F5050DRAFT_1855399</name>
</gene>
<feature type="compositionally biased region" description="Polar residues" evidence="1">
    <location>
        <begin position="563"/>
        <end position="596"/>
    </location>
</feature>
<evidence type="ECO:0000256" key="1">
    <source>
        <dbReference type="SAM" id="MobiDB-lite"/>
    </source>
</evidence>
<comment type="caution">
    <text evidence="2">The sequence shown here is derived from an EMBL/GenBank/DDBJ whole genome shotgun (WGS) entry which is preliminary data.</text>
</comment>
<reference evidence="2" key="1">
    <citation type="submission" date="2022-08" db="EMBL/GenBank/DDBJ databases">
        <authorList>
            <consortium name="DOE Joint Genome Institute"/>
            <person name="Min B."/>
            <person name="Riley R."/>
            <person name="Sierra-Patev S."/>
            <person name="Naranjo-Ortiz M."/>
            <person name="Looney B."/>
            <person name="Konkel Z."/>
            <person name="Slot J.C."/>
            <person name="Sakamoto Y."/>
            <person name="Steenwyk J.L."/>
            <person name="Rokas A."/>
            <person name="Carro J."/>
            <person name="Camarero S."/>
            <person name="Ferreira P."/>
            <person name="Molpeceres G."/>
            <person name="Ruiz-Duenas F.J."/>
            <person name="Serrano A."/>
            <person name="Henrissat B."/>
            <person name="Drula E."/>
            <person name="Hughes K.W."/>
            <person name="Mata J.L."/>
            <person name="Ishikawa N.K."/>
            <person name="Vargas-Isla R."/>
            <person name="Ushijima S."/>
            <person name="Smith C.A."/>
            <person name="Ahrendt S."/>
            <person name="Andreopoulos W."/>
            <person name="He G."/>
            <person name="Labutti K."/>
            <person name="Lipzen A."/>
            <person name="Ng V."/>
            <person name="Sandor L."/>
            <person name="Barry K."/>
            <person name="Martinez A.T."/>
            <person name="Xiao Y."/>
            <person name="Gibbons J.G."/>
            <person name="Terashima K."/>
            <person name="Hibbett D.S."/>
            <person name="Grigoriev I.V."/>
        </authorList>
    </citation>
    <scope>NUCLEOTIDE SEQUENCE</scope>
    <source>
        <strain evidence="2">TFB10827</strain>
    </source>
</reference>
<proteinExistence type="predicted"/>
<feature type="compositionally biased region" description="Polar residues" evidence="1">
    <location>
        <begin position="683"/>
        <end position="692"/>
    </location>
</feature>
<dbReference type="Proteomes" id="UP001163828">
    <property type="component" value="Unassembled WGS sequence"/>
</dbReference>
<dbReference type="EMBL" id="MU790535">
    <property type="protein sequence ID" value="KAJ3999649.1"/>
    <property type="molecule type" value="Genomic_DNA"/>
</dbReference>
<feature type="compositionally biased region" description="Basic and acidic residues" evidence="1">
    <location>
        <begin position="28"/>
        <end position="47"/>
    </location>
</feature>
<organism evidence="2 3">
    <name type="scientific">Lentinula boryana</name>
    <dbReference type="NCBI Taxonomy" id="40481"/>
    <lineage>
        <taxon>Eukaryota</taxon>
        <taxon>Fungi</taxon>
        <taxon>Dikarya</taxon>
        <taxon>Basidiomycota</taxon>
        <taxon>Agaricomycotina</taxon>
        <taxon>Agaricomycetes</taxon>
        <taxon>Agaricomycetidae</taxon>
        <taxon>Agaricales</taxon>
        <taxon>Marasmiineae</taxon>
        <taxon>Omphalotaceae</taxon>
        <taxon>Lentinula</taxon>
    </lineage>
</organism>